<dbReference type="RefSeq" id="WP_160660123.1">
    <property type="nucleotide sequence ID" value="NZ_BAABDV010000001.1"/>
</dbReference>
<comment type="similarity">
    <text evidence="3 10 13">Belongs to the IPP transferase family.</text>
</comment>
<comment type="catalytic activity">
    <reaction evidence="9 10 11">
        <text>adenosine(37) in tRNA + dimethylallyl diphosphate = N(6)-dimethylallyladenosine(37) in tRNA + diphosphate</text>
        <dbReference type="Rhea" id="RHEA:26482"/>
        <dbReference type="Rhea" id="RHEA-COMP:10162"/>
        <dbReference type="Rhea" id="RHEA-COMP:10375"/>
        <dbReference type="ChEBI" id="CHEBI:33019"/>
        <dbReference type="ChEBI" id="CHEBI:57623"/>
        <dbReference type="ChEBI" id="CHEBI:74411"/>
        <dbReference type="ChEBI" id="CHEBI:74415"/>
        <dbReference type="EC" id="2.5.1.75"/>
    </reaction>
</comment>
<dbReference type="NCBIfam" id="TIGR00174">
    <property type="entry name" value="miaA"/>
    <property type="match status" value="1"/>
</dbReference>
<evidence type="ECO:0000256" key="8">
    <source>
        <dbReference type="ARBA" id="ARBA00022842"/>
    </source>
</evidence>
<name>A0A844Y5J6_9SPHN</name>
<dbReference type="OrthoDB" id="9776390at2"/>
<feature type="binding site" evidence="10">
    <location>
        <begin position="23"/>
        <end position="28"/>
    </location>
    <ligand>
        <name>substrate</name>
    </ligand>
</feature>
<organism evidence="14 15">
    <name type="scientific">Qipengyuania pelagi</name>
    <dbReference type="NCBI Taxonomy" id="994320"/>
    <lineage>
        <taxon>Bacteria</taxon>
        <taxon>Pseudomonadati</taxon>
        <taxon>Pseudomonadota</taxon>
        <taxon>Alphaproteobacteria</taxon>
        <taxon>Sphingomonadales</taxon>
        <taxon>Erythrobacteraceae</taxon>
        <taxon>Qipengyuania</taxon>
    </lineage>
</organism>
<keyword evidence="7 10" id="KW-0067">ATP-binding</keyword>
<evidence type="ECO:0000256" key="5">
    <source>
        <dbReference type="ARBA" id="ARBA00022694"/>
    </source>
</evidence>
<evidence type="ECO:0000256" key="9">
    <source>
        <dbReference type="ARBA" id="ARBA00049563"/>
    </source>
</evidence>
<dbReference type="Proteomes" id="UP000430272">
    <property type="component" value="Unassembled WGS sequence"/>
</dbReference>
<dbReference type="Pfam" id="PF01715">
    <property type="entry name" value="IPPT"/>
    <property type="match status" value="1"/>
</dbReference>
<evidence type="ECO:0000256" key="12">
    <source>
        <dbReference type="RuleBase" id="RU003784"/>
    </source>
</evidence>
<feature type="region of interest" description="Interaction with substrate tRNA" evidence="10">
    <location>
        <begin position="51"/>
        <end position="54"/>
    </location>
</feature>
<keyword evidence="15" id="KW-1185">Reference proteome</keyword>
<comment type="cofactor">
    <cofactor evidence="1 10">
        <name>Mg(2+)</name>
        <dbReference type="ChEBI" id="CHEBI:18420"/>
    </cofactor>
</comment>
<evidence type="ECO:0000256" key="10">
    <source>
        <dbReference type="HAMAP-Rule" id="MF_00185"/>
    </source>
</evidence>
<keyword evidence="4 10" id="KW-0808">Transferase</keyword>
<dbReference type="EMBL" id="WTYD01000001">
    <property type="protein sequence ID" value="MXO53241.1"/>
    <property type="molecule type" value="Genomic_DNA"/>
</dbReference>
<evidence type="ECO:0000313" key="15">
    <source>
        <dbReference type="Proteomes" id="UP000430272"/>
    </source>
</evidence>
<evidence type="ECO:0000256" key="13">
    <source>
        <dbReference type="RuleBase" id="RU003785"/>
    </source>
</evidence>
<evidence type="ECO:0000256" key="7">
    <source>
        <dbReference type="ARBA" id="ARBA00022840"/>
    </source>
</evidence>
<comment type="subunit">
    <text evidence="10">Monomer.</text>
</comment>
<dbReference type="PANTHER" id="PTHR11088:SF60">
    <property type="entry name" value="TRNA DIMETHYLALLYLTRANSFERASE"/>
    <property type="match status" value="1"/>
</dbReference>
<sequence>MITHEFLENAVSGKPVALIAGPTASGKSDLAVRLARKLESTGRRAVVINADSAQVYSDLRILSARPSEDEMGGIEHRLFGSWDGAMACSAPDWAEAAKREIDDLHAENAVPILCGGTGLYMRVLLEGIAAIPPIDPAIRESVRAMPTDMAFAFLQDEDPQRAAQLAPADSQRIARALEVVRSTGRSMLDWQADTQGGIAHRIDLHPLILLPDREWVFDRCDRRFAMMLAEGGVEEVRTLLDRDLDPALPVMRAIGVPEVAAMLRGELTREEAIERGRLSTRQYAKRQFTWFRNQSPSQWPRSRNETISLRDIFVSLFQKSVDIRA</sequence>
<evidence type="ECO:0000256" key="6">
    <source>
        <dbReference type="ARBA" id="ARBA00022741"/>
    </source>
</evidence>
<dbReference type="PANTHER" id="PTHR11088">
    <property type="entry name" value="TRNA DIMETHYLALLYLTRANSFERASE"/>
    <property type="match status" value="1"/>
</dbReference>
<dbReference type="GO" id="GO:0005524">
    <property type="term" value="F:ATP binding"/>
    <property type="evidence" value="ECO:0007669"/>
    <property type="project" value="UniProtKB-UniRule"/>
</dbReference>
<reference evidence="14 15" key="1">
    <citation type="submission" date="2019-12" db="EMBL/GenBank/DDBJ databases">
        <title>Genomic-based taxomic classification of the family Erythrobacteraceae.</title>
        <authorList>
            <person name="Xu L."/>
        </authorList>
    </citation>
    <scope>NUCLEOTIDE SEQUENCE [LARGE SCALE GENOMIC DNA]</scope>
    <source>
        <strain evidence="14 15">JCM 17468</strain>
    </source>
</reference>
<keyword evidence="6 10" id="KW-0547">Nucleotide-binding</keyword>
<proteinExistence type="inferred from homology"/>
<dbReference type="Gene3D" id="3.40.50.300">
    <property type="entry name" value="P-loop containing nucleotide triphosphate hydrolases"/>
    <property type="match status" value="1"/>
</dbReference>
<evidence type="ECO:0000313" key="14">
    <source>
        <dbReference type="EMBL" id="MXO53241.1"/>
    </source>
</evidence>
<gene>
    <name evidence="10 14" type="primary">miaA</name>
    <name evidence="14" type="ORF">GRI47_04370</name>
</gene>
<feature type="region of interest" description="Interaction with substrate tRNA" evidence="10">
    <location>
        <begin position="171"/>
        <end position="175"/>
    </location>
</feature>
<dbReference type="AlphaFoldDB" id="A0A844Y5J6"/>
<dbReference type="GO" id="GO:0006400">
    <property type="term" value="P:tRNA modification"/>
    <property type="evidence" value="ECO:0007669"/>
    <property type="project" value="TreeGrafter"/>
</dbReference>
<accession>A0A844Y5J6</accession>
<evidence type="ECO:0000256" key="3">
    <source>
        <dbReference type="ARBA" id="ARBA00005842"/>
    </source>
</evidence>
<dbReference type="InterPro" id="IPR018022">
    <property type="entry name" value="IPT"/>
</dbReference>
<dbReference type="Gene3D" id="1.10.20.140">
    <property type="match status" value="1"/>
</dbReference>
<comment type="caution">
    <text evidence="10">Lacks conserved residue(s) required for the propagation of feature annotation.</text>
</comment>
<comment type="function">
    <text evidence="2 10 12">Catalyzes the transfer of a dimethylallyl group onto the adenine at position 37 in tRNAs that read codons beginning with uridine, leading to the formation of N6-(dimethylallyl)adenosine (i(6)A).</text>
</comment>
<feature type="binding site" evidence="10">
    <location>
        <begin position="21"/>
        <end position="28"/>
    </location>
    <ligand>
        <name>ATP</name>
        <dbReference type="ChEBI" id="CHEBI:30616"/>
    </ligand>
</feature>
<evidence type="ECO:0000256" key="4">
    <source>
        <dbReference type="ARBA" id="ARBA00022679"/>
    </source>
</evidence>
<feature type="site" description="Interaction with substrate tRNA" evidence="10">
    <location>
        <position position="117"/>
    </location>
</feature>
<protein>
    <recommendedName>
        <fullName evidence="10">tRNA dimethylallyltransferase</fullName>
        <ecNumber evidence="10">2.5.1.75</ecNumber>
    </recommendedName>
    <alternativeName>
        <fullName evidence="10">Dimethylallyl diphosphate:tRNA dimethylallyltransferase</fullName>
        <shortName evidence="10">DMAPP:tRNA dimethylallyltransferase</shortName>
        <shortName evidence="10">DMATase</shortName>
    </alternativeName>
    <alternativeName>
        <fullName evidence="10">Isopentenyl-diphosphate:tRNA isopentenyltransferase</fullName>
        <shortName evidence="10">IPP transferase</shortName>
        <shortName evidence="10">IPPT</shortName>
        <shortName evidence="10">IPTase</shortName>
    </alternativeName>
</protein>
<feature type="site" description="Interaction with substrate tRNA" evidence="10">
    <location>
        <position position="139"/>
    </location>
</feature>
<evidence type="ECO:0000256" key="2">
    <source>
        <dbReference type="ARBA" id="ARBA00003213"/>
    </source>
</evidence>
<keyword evidence="8 10" id="KW-0460">Magnesium</keyword>
<dbReference type="GO" id="GO:0052381">
    <property type="term" value="F:tRNA dimethylallyltransferase activity"/>
    <property type="evidence" value="ECO:0007669"/>
    <property type="project" value="UniProtKB-UniRule"/>
</dbReference>
<dbReference type="InterPro" id="IPR039657">
    <property type="entry name" value="Dimethylallyltransferase"/>
</dbReference>
<dbReference type="InterPro" id="IPR027417">
    <property type="entry name" value="P-loop_NTPase"/>
</dbReference>
<dbReference type="HAMAP" id="MF_00185">
    <property type="entry name" value="IPP_trans"/>
    <property type="match status" value="1"/>
</dbReference>
<dbReference type="SUPFAM" id="SSF52540">
    <property type="entry name" value="P-loop containing nucleoside triphosphate hydrolases"/>
    <property type="match status" value="1"/>
</dbReference>
<evidence type="ECO:0000256" key="1">
    <source>
        <dbReference type="ARBA" id="ARBA00001946"/>
    </source>
</evidence>
<evidence type="ECO:0000256" key="11">
    <source>
        <dbReference type="RuleBase" id="RU003783"/>
    </source>
</evidence>
<dbReference type="EC" id="2.5.1.75" evidence="10"/>
<keyword evidence="5 10" id="KW-0819">tRNA processing</keyword>
<comment type="caution">
    <text evidence="14">The sequence shown here is derived from an EMBL/GenBank/DDBJ whole genome shotgun (WGS) entry which is preliminary data.</text>
</comment>